<dbReference type="Proteomes" id="UP001201812">
    <property type="component" value="Unassembled WGS sequence"/>
</dbReference>
<feature type="compositionally biased region" description="Basic residues" evidence="2">
    <location>
        <begin position="353"/>
        <end position="369"/>
    </location>
</feature>
<gene>
    <name evidence="3" type="ORF">DdX_01394</name>
</gene>
<keyword evidence="1" id="KW-0175">Coiled coil</keyword>
<feature type="coiled-coil region" evidence="1">
    <location>
        <begin position="179"/>
        <end position="206"/>
    </location>
</feature>
<feature type="compositionally biased region" description="Basic and acidic residues" evidence="2">
    <location>
        <begin position="706"/>
        <end position="729"/>
    </location>
</feature>
<keyword evidence="4" id="KW-1185">Reference proteome</keyword>
<feature type="region of interest" description="Disordered" evidence="2">
    <location>
        <begin position="221"/>
        <end position="248"/>
    </location>
</feature>
<reference evidence="3" key="1">
    <citation type="submission" date="2022-01" db="EMBL/GenBank/DDBJ databases">
        <title>Genome Sequence Resource for Two Populations of Ditylenchus destructor, the Migratory Endoparasitic Phytonematode.</title>
        <authorList>
            <person name="Zhang H."/>
            <person name="Lin R."/>
            <person name="Xie B."/>
        </authorList>
    </citation>
    <scope>NUCLEOTIDE SEQUENCE</scope>
    <source>
        <strain evidence="3">BazhouSP</strain>
    </source>
</reference>
<feature type="region of interest" description="Disordered" evidence="2">
    <location>
        <begin position="689"/>
        <end position="729"/>
    </location>
</feature>
<feature type="compositionally biased region" description="Polar residues" evidence="2">
    <location>
        <begin position="570"/>
        <end position="581"/>
    </location>
</feature>
<name>A0AAD4RDU9_9BILA</name>
<comment type="caution">
    <text evidence="3">The sequence shown here is derived from an EMBL/GenBank/DDBJ whole genome shotgun (WGS) entry which is preliminary data.</text>
</comment>
<dbReference type="EMBL" id="JAKKPZ010000001">
    <property type="protein sequence ID" value="KAI1729171.1"/>
    <property type="molecule type" value="Genomic_DNA"/>
</dbReference>
<dbReference type="AlphaFoldDB" id="A0AAD4RDU9"/>
<evidence type="ECO:0000313" key="3">
    <source>
        <dbReference type="EMBL" id="KAI1729171.1"/>
    </source>
</evidence>
<protein>
    <submittedName>
        <fullName evidence="3">Uncharacterized protein</fullName>
    </submittedName>
</protein>
<accession>A0AAD4RDU9</accession>
<feature type="region of interest" description="Disordered" evidence="2">
    <location>
        <begin position="570"/>
        <end position="628"/>
    </location>
</feature>
<feature type="region of interest" description="Disordered" evidence="2">
    <location>
        <begin position="343"/>
        <end position="384"/>
    </location>
</feature>
<dbReference type="PANTHER" id="PTHR22084:SF4">
    <property type="entry name" value="BZIP DOMAIN-CONTAINING PROTEIN"/>
    <property type="match status" value="1"/>
</dbReference>
<proteinExistence type="predicted"/>
<organism evidence="3 4">
    <name type="scientific">Ditylenchus destructor</name>
    <dbReference type="NCBI Taxonomy" id="166010"/>
    <lineage>
        <taxon>Eukaryota</taxon>
        <taxon>Metazoa</taxon>
        <taxon>Ecdysozoa</taxon>
        <taxon>Nematoda</taxon>
        <taxon>Chromadorea</taxon>
        <taxon>Rhabditida</taxon>
        <taxon>Tylenchina</taxon>
        <taxon>Tylenchomorpha</taxon>
        <taxon>Sphaerularioidea</taxon>
        <taxon>Anguinidae</taxon>
        <taxon>Anguininae</taxon>
        <taxon>Ditylenchus</taxon>
    </lineage>
</organism>
<sequence length="729" mass="83131">MNQDTIFYGSAPNQPPVQNVVTVVGSSSNSVVSNSSNFGSVNSLPQNFVVVSNAACSCTSNYGDMTCGSPDCINKFQQNPVHIGHQQPQQVTTTSNSQILTYTLPTQTVVVDKSEDDEMLHELAMAAQGHDIGSHHEIKDSDGQPIDDKEARRLRVAELARQRYQNMSAEEKKAVNSRRMLLRKRKRQREREMEELEAILRATNDIEEDVVFIGEIREKKQRESRAKAARSRYQNMNPEERKNYNQKRRLRQLSLLEGTESAEAEQLRQQIQAQNARKAELARQRYHRMSIDERKTYNKRRTESLRRRRVEEEALLATPAGQIDAESLARAQQIMLRNAMRAEKARQRYNANSKRKSHEGTHEKKRSKSTKSEQQGALKNEADDGDILTAIERDVVRRTQEAKQVLEQRANPQSVYIKRENLPINEVINVCPVMNTAPVQGQTTFAPIQVHSGGPGETKPTTKYVSYMQLPAGTTQSGFLLADGQFVALQPALHPQEHTIHTYPIEQSQPGFDNNFHHINQAAVLRSSNAPQGPIIIQTGQRVELIQQPPDQSGYHHPPNSIHVVNYSHQPQQQASHNAQTHAPPPPQQSSGTPQYAHQQVQRQHSTASTVDEKVLRQKAKRAERARKRYHEMSAEARHEFNAKRALALKMSRMKDEELCRLGDEIDITNAEVDDVLRASIEQARIRRARRAESARQKYQKMTPNQRREHNAMRDAQRRQRKREQEEAK</sequence>
<evidence type="ECO:0000256" key="1">
    <source>
        <dbReference type="SAM" id="Coils"/>
    </source>
</evidence>
<feature type="compositionally biased region" description="Polar residues" evidence="2">
    <location>
        <begin position="592"/>
        <end position="610"/>
    </location>
</feature>
<feature type="compositionally biased region" description="Basic residues" evidence="2">
    <location>
        <begin position="617"/>
        <end position="628"/>
    </location>
</feature>
<evidence type="ECO:0000256" key="2">
    <source>
        <dbReference type="SAM" id="MobiDB-lite"/>
    </source>
</evidence>
<evidence type="ECO:0000313" key="4">
    <source>
        <dbReference type="Proteomes" id="UP001201812"/>
    </source>
</evidence>
<dbReference type="PANTHER" id="PTHR22084">
    <property type="entry name" value="GEX INTERACTING PROTEIN PROTEIN 4"/>
    <property type="match status" value="1"/>
</dbReference>